<proteinExistence type="predicted"/>
<feature type="region of interest" description="Disordered" evidence="1">
    <location>
        <begin position="165"/>
        <end position="187"/>
    </location>
</feature>
<gene>
    <name evidence="3" type="ORF">D3272_07045</name>
</gene>
<reference evidence="3 4" key="1">
    <citation type="submission" date="2018-09" db="EMBL/GenBank/DDBJ databases">
        <authorList>
            <person name="Grouzdev D.S."/>
            <person name="Krutkina M.S."/>
        </authorList>
    </citation>
    <scope>NUCLEOTIDE SEQUENCE [LARGE SCALE GENOMIC DNA]</scope>
    <source>
        <strain evidence="3 4">RmlP001</strain>
    </source>
</reference>
<name>A0A4V1RIW1_9HYPH</name>
<keyword evidence="2" id="KW-0732">Signal</keyword>
<dbReference type="Proteomes" id="UP000289411">
    <property type="component" value="Unassembled WGS sequence"/>
</dbReference>
<evidence type="ECO:0008006" key="5">
    <source>
        <dbReference type="Google" id="ProtNLM"/>
    </source>
</evidence>
<dbReference type="AlphaFoldDB" id="A0A4V1RIW1"/>
<dbReference type="EMBL" id="QYBC01000005">
    <property type="protein sequence ID" value="RYB05945.1"/>
    <property type="molecule type" value="Genomic_DNA"/>
</dbReference>
<feature type="chain" id="PRO_5020708481" description="Magnesium transporter MgtE intracellular domain-containing protein" evidence="2">
    <location>
        <begin position="25"/>
        <end position="187"/>
    </location>
</feature>
<comment type="caution">
    <text evidence="3">The sequence shown here is derived from an EMBL/GenBank/DDBJ whole genome shotgun (WGS) entry which is preliminary data.</text>
</comment>
<accession>A0A4V1RIW1</accession>
<dbReference type="OrthoDB" id="9810610at2"/>
<keyword evidence="4" id="KW-1185">Reference proteome</keyword>
<evidence type="ECO:0000313" key="3">
    <source>
        <dbReference type="EMBL" id="RYB05945.1"/>
    </source>
</evidence>
<reference evidence="3 4" key="2">
    <citation type="submission" date="2019-02" db="EMBL/GenBank/DDBJ databases">
        <title>'Lichenibacterium ramalinii' gen. nov. sp. nov., 'Lichenibacterium minor' gen. nov. sp. nov.</title>
        <authorList>
            <person name="Pankratov T."/>
        </authorList>
    </citation>
    <scope>NUCLEOTIDE SEQUENCE [LARGE SCALE GENOMIC DNA]</scope>
    <source>
        <strain evidence="3 4">RmlP001</strain>
    </source>
</reference>
<evidence type="ECO:0000256" key="2">
    <source>
        <dbReference type="SAM" id="SignalP"/>
    </source>
</evidence>
<organism evidence="3 4">
    <name type="scientific">Lichenibacterium ramalinae</name>
    <dbReference type="NCBI Taxonomy" id="2316527"/>
    <lineage>
        <taxon>Bacteria</taxon>
        <taxon>Pseudomonadati</taxon>
        <taxon>Pseudomonadota</taxon>
        <taxon>Alphaproteobacteria</taxon>
        <taxon>Hyphomicrobiales</taxon>
        <taxon>Lichenihabitantaceae</taxon>
        <taxon>Lichenibacterium</taxon>
    </lineage>
</organism>
<dbReference type="SUPFAM" id="SSF158791">
    <property type="entry name" value="MgtE N-terminal domain-like"/>
    <property type="match status" value="1"/>
</dbReference>
<evidence type="ECO:0000313" key="4">
    <source>
        <dbReference type="Proteomes" id="UP000289411"/>
    </source>
</evidence>
<sequence length="187" mass="19195">MRPSFARHGLIAALLGLCPVAAHAAGPAPGPAVPAALPAALPAPTDAQRFCQNVAAAAADARFALQTRKLNELQAGIAERVAALEAKEVEVKAVLAAHEEARKHAEDSLVAIYGKMRPDAAAQQVAALDDATAAAVLRGLNARQASAILNEIPAERAVKLVNTIAGLVPPPDKPQPPPPPPAEEPRS</sequence>
<protein>
    <recommendedName>
        <fullName evidence="5">Magnesium transporter MgtE intracellular domain-containing protein</fullName>
    </recommendedName>
</protein>
<feature type="signal peptide" evidence="2">
    <location>
        <begin position="1"/>
        <end position="24"/>
    </location>
</feature>
<dbReference type="RefSeq" id="WP_129218457.1">
    <property type="nucleotide sequence ID" value="NZ_QYBC01000005.1"/>
</dbReference>
<feature type="compositionally biased region" description="Pro residues" evidence="1">
    <location>
        <begin position="168"/>
        <end position="187"/>
    </location>
</feature>
<evidence type="ECO:0000256" key="1">
    <source>
        <dbReference type="SAM" id="MobiDB-lite"/>
    </source>
</evidence>